<keyword evidence="2" id="KW-0812">Transmembrane</keyword>
<feature type="compositionally biased region" description="Basic and acidic residues" evidence="1">
    <location>
        <begin position="313"/>
        <end position="346"/>
    </location>
</feature>
<feature type="transmembrane region" description="Helical" evidence="2">
    <location>
        <begin position="479"/>
        <end position="501"/>
    </location>
</feature>
<keyword evidence="2" id="KW-0472">Membrane</keyword>
<dbReference type="STRING" id="1081102.A0A167M8L8"/>
<reference evidence="3 4" key="1">
    <citation type="journal article" date="2016" name="Genome Biol. Evol.">
        <title>Divergent and convergent evolution of fungal pathogenicity.</title>
        <authorList>
            <person name="Shang Y."/>
            <person name="Xiao G."/>
            <person name="Zheng P."/>
            <person name="Cen K."/>
            <person name="Zhan S."/>
            <person name="Wang C."/>
        </authorList>
    </citation>
    <scope>NUCLEOTIDE SEQUENCE [LARGE SCALE GENOMIC DNA]</scope>
    <source>
        <strain evidence="3 4">RCEF 264</strain>
    </source>
</reference>
<feature type="compositionally biased region" description="Low complexity" evidence="1">
    <location>
        <begin position="396"/>
        <end position="431"/>
    </location>
</feature>
<keyword evidence="2" id="KW-1133">Transmembrane helix</keyword>
<gene>
    <name evidence="3" type="ORF">SPI_09003</name>
</gene>
<feature type="region of interest" description="Disordered" evidence="1">
    <location>
        <begin position="235"/>
        <end position="255"/>
    </location>
</feature>
<feature type="compositionally biased region" description="Polar residues" evidence="1">
    <location>
        <begin position="381"/>
        <end position="391"/>
    </location>
</feature>
<feature type="compositionally biased region" description="Polar residues" evidence="1">
    <location>
        <begin position="1"/>
        <end position="11"/>
    </location>
</feature>
<feature type="region of interest" description="Disordered" evidence="1">
    <location>
        <begin position="307"/>
        <end position="346"/>
    </location>
</feature>
<dbReference type="OrthoDB" id="3981028at2759"/>
<evidence type="ECO:0000313" key="4">
    <source>
        <dbReference type="Proteomes" id="UP000076874"/>
    </source>
</evidence>
<evidence type="ECO:0000256" key="1">
    <source>
        <dbReference type="SAM" id="MobiDB-lite"/>
    </source>
</evidence>
<organism evidence="3 4">
    <name type="scientific">Niveomyces insectorum RCEF 264</name>
    <dbReference type="NCBI Taxonomy" id="1081102"/>
    <lineage>
        <taxon>Eukaryota</taxon>
        <taxon>Fungi</taxon>
        <taxon>Dikarya</taxon>
        <taxon>Ascomycota</taxon>
        <taxon>Pezizomycotina</taxon>
        <taxon>Sordariomycetes</taxon>
        <taxon>Hypocreomycetidae</taxon>
        <taxon>Hypocreales</taxon>
        <taxon>Cordycipitaceae</taxon>
        <taxon>Niveomyces</taxon>
    </lineage>
</organism>
<sequence length="533" mass="58850">MTFRNSDTTAFNPAPPGFNRCNRSSLSSSMSSMSASATSRNSRLVTPSNSISKTYRQASTLFLTRRLPEALTTLLPLITPPPTDDDALVRNDNISSSYVSGEGKTAAPAVVVEPAPVTSASRSTRVKVWSLYLTMLNAILELEPNEGKEAFGTQEWRAICTRVREGDIWEEVVQNGYHGSEGDVDADVVINLTTLLLAHAKSQVLNQKRLESYLSFSQVPANLDLSGRFETPLARRSLSHHPSPAGRTPGTDTPRDLNARVKILELFTLHVLLRNDEWDYARDFISASPILDEERREAFLQAFQSLQEEQQEADQRAHEDKRQQKEQLRQEQEDVRRVRAENEDRERRRIDEERARRVVGGIEADNSGSRAGPHSQRHKAQSSTEGGSASTKDAESSQMSKSSRSQRLSPGSSLRDSHQQQQEPPQSSSAPTVSSGKLSPSSRPKAKGKNKTVGPPSTLGAHTALVVSNMRGLLERLGVALQMSSTMRTLLFVLALLVVLGKQNMRERISRILGRGWNKVKATAGMGVKVSYI</sequence>
<evidence type="ECO:0000313" key="3">
    <source>
        <dbReference type="EMBL" id="OAA54069.1"/>
    </source>
</evidence>
<evidence type="ECO:0000256" key="2">
    <source>
        <dbReference type="SAM" id="Phobius"/>
    </source>
</evidence>
<feature type="region of interest" description="Disordered" evidence="1">
    <location>
        <begin position="1"/>
        <end position="50"/>
    </location>
</feature>
<feature type="region of interest" description="Disordered" evidence="1">
    <location>
        <begin position="358"/>
        <end position="459"/>
    </location>
</feature>
<dbReference type="AlphaFoldDB" id="A0A167M8L8"/>
<dbReference type="EMBL" id="AZHD01000025">
    <property type="protein sequence ID" value="OAA54069.1"/>
    <property type="molecule type" value="Genomic_DNA"/>
</dbReference>
<keyword evidence="4" id="KW-1185">Reference proteome</keyword>
<feature type="compositionally biased region" description="Polar residues" evidence="1">
    <location>
        <begin position="432"/>
        <end position="442"/>
    </location>
</feature>
<accession>A0A167M8L8</accession>
<proteinExistence type="predicted"/>
<name>A0A167M8L8_9HYPO</name>
<feature type="compositionally biased region" description="Low complexity" evidence="1">
    <location>
        <begin position="22"/>
        <end position="42"/>
    </location>
</feature>
<protein>
    <submittedName>
        <fullName evidence="3">Peroxin 26</fullName>
    </submittedName>
</protein>
<comment type="caution">
    <text evidence="3">The sequence shown here is derived from an EMBL/GenBank/DDBJ whole genome shotgun (WGS) entry which is preliminary data.</text>
</comment>
<dbReference type="Proteomes" id="UP000076874">
    <property type="component" value="Unassembled WGS sequence"/>
</dbReference>